<dbReference type="InterPro" id="IPR036291">
    <property type="entry name" value="NAD(P)-bd_dom_sf"/>
</dbReference>
<reference evidence="4 5" key="1">
    <citation type="submission" date="2017-03" db="EMBL/GenBank/DDBJ databases">
        <title>WGS assembly of Porphyra umbilicalis.</title>
        <authorList>
            <person name="Brawley S.H."/>
            <person name="Blouin N.A."/>
            <person name="Ficko-Blean E."/>
            <person name="Wheeler G.L."/>
            <person name="Lohr M."/>
            <person name="Goodson H.V."/>
            <person name="Jenkins J.W."/>
            <person name="Blaby-Haas C.E."/>
            <person name="Helliwell K.E."/>
            <person name="Chan C."/>
            <person name="Marriage T."/>
            <person name="Bhattacharya D."/>
            <person name="Klein A.S."/>
            <person name="Badis Y."/>
            <person name="Brodie J."/>
            <person name="Cao Y."/>
            <person name="Collen J."/>
            <person name="Dittami S.M."/>
            <person name="Gachon C.M."/>
            <person name="Green B.R."/>
            <person name="Karpowicz S."/>
            <person name="Kim J.W."/>
            <person name="Kudahl U."/>
            <person name="Lin S."/>
            <person name="Michel G."/>
            <person name="Mittag M."/>
            <person name="Olson B.J."/>
            <person name="Pangilinan J."/>
            <person name="Peng Y."/>
            <person name="Qiu H."/>
            <person name="Shu S."/>
            <person name="Singer J.T."/>
            <person name="Smith A.G."/>
            <person name="Sprecher B.N."/>
            <person name="Wagner V."/>
            <person name="Wang W."/>
            <person name="Wang Z.-Y."/>
            <person name="Yan J."/>
            <person name="Yarish C."/>
            <person name="Zoeuner-Riek S."/>
            <person name="Zhuang Y."/>
            <person name="Zou Y."/>
            <person name="Lindquist E.A."/>
            <person name="Grimwood J."/>
            <person name="Barry K."/>
            <person name="Rokhsar D.S."/>
            <person name="Schmutz J."/>
            <person name="Stiller J.W."/>
            <person name="Grossman A.R."/>
            <person name="Prochnik S.E."/>
        </authorList>
    </citation>
    <scope>NUCLEOTIDE SEQUENCE [LARGE SCALE GENOMIC DNA]</scope>
    <source>
        <strain evidence="4">4086291</strain>
    </source>
</reference>
<dbReference type="PANTHER" id="PTHR43963">
    <property type="entry name" value="CARBONYL REDUCTASE 1-RELATED"/>
    <property type="match status" value="1"/>
</dbReference>
<dbReference type="Proteomes" id="UP000218209">
    <property type="component" value="Unassembled WGS sequence"/>
</dbReference>
<keyword evidence="5" id="KW-1185">Reference proteome</keyword>
<keyword evidence="3" id="KW-0560">Oxidoreductase</keyword>
<evidence type="ECO:0000256" key="2">
    <source>
        <dbReference type="ARBA" id="ARBA00022857"/>
    </source>
</evidence>
<dbReference type="EMBL" id="KV918973">
    <property type="protein sequence ID" value="OSX73909.1"/>
    <property type="molecule type" value="Genomic_DNA"/>
</dbReference>
<dbReference type="PANTHER" id="PTHR43963:SF6">
    <property type="entry name" value="CHAIN DEHYDROGENASE FAMILY PROTEIN, PUTATIVE (AFU_ORTHOLOGUE AFUA_3G15350)-RELATED"/>
    <property type="match status" value="1"/>
</dbReference>
<organism evidence="4 5">
    <name type="scientific">Porphyra umbilicalis</name>
    <name type="common">Purple laver</name>
    <name type="synonym">Red alga</name>
    <dbReference type="NCBI Taxonomy" id="2786"/>
    <lineage>
        <taxon>Eukaryota</taxon>
        <taxon>Rhodophyta</taxon>
        <taxon>Bangiophyceae</taxon>
        <taxon>Bangiales</taxon>
        <taxon>Bangiaceae</taxon>
        <taxon>Porphyra</taxon>
    </lineage>
</organism>
<dbReference type="AlphaFoldDB" id="A0A1X6NZ74"/>
<keyword evidence="2" id="KW-0521">NADP</keyword>
<evidence type="ECO:0000313" key="4">
    <source>
        <dbReference type="EMBL" id="OSX73909.1"/>
    </source>
</evidence>
<evidence type="ECO:0000256" key="3">
    <source>
        <dbReference type="ARBA" id="ARBA00023002"/>
    </source>
</evidence>
<evidence type="ECO:0000256" key="1">
    <source>
        <dbReference type="ARBA" id="ARBA00006484"/>
    </source>
</evidence>
<proteinExistence type="inferred from homology"/>
<evidence type="ECO:0000313" key="5">
    <source>
        <dbReference type="Proteomes" id="UP000218209"/>
    </source>
</evidence>
<dbReference type="Gene3D" id="3.40.50.720">
    <property type="entry name" value="NAD(P)-binding Rossmann-like Domain"/>
    <property type="match status" value="1"/>
</dbReference>
<protein>
    <submittedName>
        <fullName evidence="4">Uncharacterized protein</fullName>
    </submittedName>
</protein>
<gene>
    <name evidence="4" type="ORF">BU14_0320s0020</name>
</gene>
<dbReference type="OrthoDB" id="1933717at2759"/>
<dbReference type="PRINTS" id="PR00081">
    <property type="entry name" value="GDHRDH"/>
</dbReference>
<dbReference type="InterPro" id="IPR002347">
    <property type="entry name" value="SDR_fam"/>
</dbReference>
<comment type="similarity">
    <text evidence="1">Belongs to the short-chain dehydrogenases/reductases (SDR) family.</text>
</comment>
<sequence>MATRIAIVPGLDKSIGLGIVRRLAKELPDEISILLTARDEANRGGRVDLLTHNAAVVFRTPPTPASSHTVLGVNYYGVRRRYWHPLRVSLSSLPAPGDVTSLRSRILRAATTPTDVSPEAVNEWVGAYHKTLEAGIVQADGWPATCGLPPYQVSKMGVIALVWSWATATAAAKRNVEYQSCCPGWEATDLGEESTPSSIEEGVDIPAWLALGGEAGRSGCFWAWRKLLDSVVGGYW</sequence>
<dbReference type="SUPFAM" id="SSF51735">
    <property type="entry name" value="NAD(P)-binding Rossmann-fold domains"/>
    <property type="match status" value="1"/>
</dbReference>
<accession>A0A1X6NZ74</accession>
<dbReference type="GO" id="GO:0016491">
    <property type="term" value="F:oxidoreductase activity"/>
    <property type="evidence" value="ECO:0007669"/>
    <property type="project" value="UniProtKB-KW"/>
</dbReference>
<name>A0A1X6NZ74_PORUM</name>